<dbReference type="Proteomes" id="UP000065807">
    <property type="component" value="Chromosome"/>
</dbReference>
<dbReference type="RefSeq" id="WP_068137951.1">
    <property type="nucleotide sequence ID" value="NZ_AP014924.1"/>
</dbReference>
<feature type="compositionally biased region" description="Low complexity" evidence="1">
    <location>
        <begin position="106"/>
        <end position="117"/>
    </location>
</feature>
<dbReference type="EMBL" id="AP014924">
    <property type="protein sequence ID" value="BAS28118.1"/>
    <property type="molecule type" value="Genomic_DNA"/>
</dbReference>
<accession>A0A0K2SLX5</accession>
<evidence type="ECO:0000256" key="1">
    <source>
        <dbReference type="SAM" id="MobiDB-lite"/>
    </source>
</evidence>
<organism evidence="2 3">
    <name type="scientific">Limnochorda pilosa</name>
    <dbReference type="NCBI Taxonomy" id="1555112"/>
    <lineage>
        <taxon>Bacteria</taxon>
        <taxon>Bacillati</taxon>
        <taxon>Bacillota</taxon>
        <taxon>Limnochordia</taxon>
        <taxon>Limnochordales</taxon>
        <taxon>Limnochordaceae</taxon>
        <taxon>Limnochorda</taxon>
    </lineage>
</organism>
<proteinExistence type="predicted"/>
<name>A0A0K2SLX5_LIMPI</name>
<dbReference type="KEGG" id="lpil:LIP_2277"/>
<feature type="region of interest" description="Disordered" evidence="1">
    <location>
        <begin position="103"/>
        <end position="126"/>
    </location>
</feature>
<dbReference type="AlphaFoldDB" id="A0A0K2SLX5"/>
<dbReference type="STRING" id="1555112.LIP_2277"/>
<reference evidence="3" key="1">
    <citation type="submission" date="2015-07" db="EMBL/GenBank/DDBJ databases">
        <title>Complete genome sequence and phylogenetic analysis of Limnochorda pilosa.</title>
        <authorList>
            <person name="Watanabe M."/>
            <person name="Kojima H."/>
            <person name="Fukui M."/>
        </authorList>
    </citation>
    <scope>NUCLEOTIDE SEQUENCE [LARGE SCALE GENOMIC DNA]</scope>
    <source>
        <strain evidence="3">HC45</strain>
    </source>
</reference>
<gene>
    <name evidence="2" type="ORF">LIP_2277</name>
</gene>
<keyword evidence="3" id="KW-1185">Reference proteome</keyword>
<evidence type="ECO:0000313" key="2">
    <source>
        <dbReference type="EMBL" id="BAS28118.1"/>
    </source>
</evidence>
<sequence>MSELERKNSRRPAERHGQVDRLLLLDLDCADPRLVFDRWLDDFPYIQRLVADYRTEEKGRLLERIREMTVRRFRVARHLLRTRPWDFFMMVEIGTDRTSGSLWAMTSGSTGAPSTASRVRRASLRP</sequence>
<protein>
    <submittedName>
        <fullName evidence="2">Uncharacterized protein</fullName>
    </submittedName>
</protein>
<reference evidence="3" key="2">
    <citation type="journal article" date="2016" name="Int. J. Syst. Evol. Microbiol.">
        <title>Complete genome sequence and cell structure of Limnochorda pilosa, a Gram-negative spore-former within the phylum Firmicutes.</title>
        <authorList>
            <person name="Watanabe M."/>
            <person name="Kojima H."/>
            <person name="Fukui M."/>
        </authorList>
    </citation>
    <scope>NUCLEOTIDE SEQUENCE [LARGE SCALE GENOMIC DNA]</scope>
    <source>
        <strain evidence="3">HC45</strain>
    </source>
</reference>
<evidence type="ECO:0000313" key="3">
    <source>
        <dbReference type="Proteomes" id="UP000065807"/>
    </source>
</evidence>
<dbReference type="OrthoDB" id="9779418at2"/>